<dbReference type="PANTHER" id="PTHR34174">
    <property type="entry name" value="HYDROLETHALUS SYNDROME PROTEIN 1"/>
    <property type="match status" value="1"/>
</dbReference>
<keyword evidence="10" id="KW-1185">Reference proteome</keyword>
<dbReference type="GO" id="GO:0097730">
    <property type="term" value="C:non-motile cilium"/>
    <property type="evidence" value="ECO:0007669"/>
    <property type="project" value="TreeGrafter"/>
</dbReference>
<evidence type="ECO:0000256" key="4">
    <source>
        <dbReference type="ARBA" id="ARBA00022490"/>
    </source>
</evidence>
<name>A0A6P9AF00_THRPL</name>
<keyword evidence="7" id="KW-0966">Cell projection</keyword>
<dbReference type="InterPro" id="IPR027918">
    <property type="entry name" value="HYLS1_C_dom"/>
</dbReference>
<dbReference type="GeneID" id="117654030"/>
<feature type="domain" description="Centriolar and ciliogenesis-associated protein HYLS1 C-terminal" evidence="9">
    <location>
        <begin position="173"/>
        <end position="232"/>
    </location>
</feature>
<evidence type="ECO:0000256" key="6">
    <source>
        <dbReference type="ARBA" id="ARBA00023212"/>
    </source>
</evidence>
<dbReference type="PANTHER" id="PTHR34174:SF1">
    <property type="entry name" value="CENTRIOLAR AND CILIOGENESIS-ASSOCIATED PROTEIN HYLS1"/>
    <property type="match status" value="1"/>
</dbReference>
<comment type="subcellular location">
    <subcellularLocation>
        <location evidence="2">Cell projection</location>
        <location evidence="2">Cilium</location>
    </subcellularLocation>
    <subcellularLocation>
        <location evidence="1">Cytoplasm</location>
        <location evidence="1">Cytoskeleton</location>
        <location evidence="1">Microtubule organizing center</location>
        <location evidence="1">Centrosome</location>
        <location evidence="1">Centriole</location>
    </subcellularLocation>
</comment>
<proteinExistence type="inferred from homology"/>
<evidence type="ECO:0000256" key="5">
    <source>
        <dbReference type="ARBA" id="ARBA00022794"/>
    </source>
</evidence>
<dbReference type="Proteomes" id="UP000515158">
    <property type="component" value="Unplaced"/>
</dbReference>
<gene>
    <name evidence="11 12" type="primary">LOC117654030</name>
</gene>
<feature type="compositionally biased region" description="Low complexity" evidence="8">
    <location>
        <begin position="113"/>
        <end position="132"/>
    </location>
</feature>
<feature type="region of interest" description="Disordered" evidence="8">
    <location>
        <begin position="110"/>
        <end position="152"/>
    </location>
</feature>
<evidence type="ECO:0000256" key="1">
    <source>
        <dbReference type="ARBA" id="ARBA00004114"/>
    </source>
</evidence>
<comment type="similarity">
    <text evidence="3">Belongs to the HYLS1 family.</text>
</comment>
<evidence type="ECO:0000256" key="8">
    <source>
        <dbReference type="SAM" id="MobiDB-lite"/>
    </source>
</evidence>
<dbReference type="GO" id="GO:0060271">
    <property type="term" value="P:cilium assembly"/>
    <property type="evidence" value="ECO:0007669"/>
    <property type="project" value="TreeGrafter"/>
</dbReference>
<reference evidence="11 12" key="1">
    <citation type="submission" date="2025-04" db="UniProtKB">
        <authorList>
            <consortium name="RefSeq"/>
        </authorList>
    </citation>
    <scope>IDENTIFICATION</scope>
    <source>
        <tissue evidence="11 12">Total insect</tissue>
    </source>
</reference>
<evidence type="ECO:0000313" key="11">
    <source>
        <dbReference type="RefSeq" id="XP_034256044.1"/>
    </source>
</evidence>
<dbReference type="RefSeq" id="XP_034256045.1">
    <property type="nucleotide sequence ID" value="XM_034400154.1"/>
</dbReference>
<evidence type="ECO:0000313" key="10">
    <source>
        <dbReference type="Proteomes" id="UP000515158"/>
    </source>
</evidence>
<evidence type="ECO:0000256" key="7">
    <source>
        <dbReference type="ARBA" id="ARBA00023273"/>
    </source>
</evidence>
<keyword evidence="5" id="KW-0970">Cilium biogenesis/degradation</keyword>
<protein>
    <submittedName>
        <fullName evidence="11 12">Uncharacterized protein LOC117654030 isoform X1</fullName>
    </submittedName>
</protein>
<dbReference type="KEGG" id="tpal:117654030"/>
<dbReference type="GO" id="GO:0005814">
    <property type="term" value="C:centriole"/>
    <property type="evidence" value="ECO:0007669"/>
    <property type="project" value="UniProtKB-SubCell"/>
</dbReference>
<accession>A0A6P9AF00</accession>
<dbReference type="RefSeq" id="XP_034256044.1">
    <property type="nucleotide sequence ID" value="XM_034400153.1"/>
</dbReference>
<keyword evidence="4" id="KW-0963">Cytoplasm</keyword>
<dbReference type="OrthoDB" id="6343432at2759"/>
<dbReference type="Pfam" id="PF15311">
    <property type="entry name" value="HYLS1_C"/>
    <property type="match status" value="1"/>
</dbReference>
<dbReference type="InterPro" id="IPR052319">
    <property type="entry name" value="Centriolar_ciliogenesis_assoc"/>
</dbReference>
<organism evidence="12">
    <name type="scientific">Thrips palmi</name>
    <name type="common">Melon thrips</name>
    <dbReference type="NCBI Taxonomy" id="161013"/>
    <lineage>
        <taxon>Eukaryota</taxon>
        <taxon>Metazoa</taxon>
        <taxon>Ecdysozoa</taxon>
        <taxon>Arthropoda</taxon>
        <taxon>Hexapoda</taxon>
        <taxon>Insecta</taxon>
        <taxon>Pterygota</taxon>
        <taxon>Neoptera</taxon>
        <taxon>Paraneoptera</taxon>
        <taxon>Thysanoptera</taxon>
        <taxon>Terebrantia</taxon>
        <taxon>Thripoidea</taxon>
        <taxon>Thripidae</taxon>
        <taxon>Thrips</taxon>
    </lineage>
</organism>
<keyword evidence="6" id="KW-0206">Cytoskeleton</keyword>
<sequence length="237" mass="26889">MDLVDKLNPAEVLSHLRDMGYHNITPLQLKEFVIDLKKLIVYDQLSSSSGSSSSLSTSTSSESDYFSSYETLSDSSGEAIRQLESNRLYPPGQHGRYENLVCRASSKPALPASSRSTFKRSSFSSSSLSQKLTQKENLPPRRERTKSNSGQTLEEIVKPKTSFIRSRKLQEMQSGSQKPAPHDPVKLYHHYQSFWAKHKCPGEDSRAELRWLIREKMLGQDPHLYSKTQVPVKKNAR</sequence>
<dbReference type="AlphaFoldDB" id="A0A6P9AF00"/>
<evidence type="ECO:0000256" key="3">
    <source>
        <dbReference type="ARBA" id="ARBA00010091"/>
    </source>
</evidence>
<evidence type="ECO:0000259" key="9">
    <source>
        <dbReference type="Pfam" id="PF15311"/>
    </source>
</evidence>
<evidence type="ECO:0000313" key="12">
    <source>
        <dbReference type="RefSeq" id="XP_034256045.1"/>
    </source>
</evidence>
<evidence type="ECO:0000256" key="2">
    <source>
        <dbReference type="ARBA" id="ARBA00004138"/>
    </source>
</evidence>